<reference evidence="2" key="1">
    <citation type="journal article" date="2015" name="Nat. Genet.">
        <title>The genome and transcriptome of the zoonotic hookworm Ancylostoma ceylanicum identify infection-specific gene families.</title>
        <authorList>
            <person name="Schwarz E.M."/>
            <person name="Hu Y."/>
            <person name="Antoshechkin I."/>
            <person name="Miller M.M."/>
            <person name="Sternberg P.W."/>
            <person name="Aroian R.V."/>
        </authorList>
    </citation>
    <scope>NUCLEOTIDE SEQUENCE</scope>
    <source>
        <strain evidence="2">HY135</strain>
    </source>
</reference>
<proteinExistence type="predicted"/>
<keyword evidence="2" id="KW-1185">Reference proteome</keyword>
<gene>
    <name evidence="1" type="primary">Acey_s0006.g2965</name>
    <name evidence="1" type="ORF">Y032_0006g2965</name>
</gene>
<comment type="caution">
    <text evidence="1">The sequence shown here is derived from an EMBL/GenBank/DDBJ whole genome shotgun (WGS) entry which is preliminary data.</text>
</comment>
<name>A0A016VPR7_9BILA</name>
<dbReference type="AlphaFoldDB" id="A0A016VPR7"/>
<sequence>MNSMKSRENINLVEDTDEHYEIKGEYGIMDFIHRNSWIQYFPLNGESGSLVKLSMRSFRSDAVILTVVPSLNLVIFSLGKCCSCTVE</sequence>
<evidence type="ECO:0000313" key="2">
    <source>
        <dbReference type="Proteomes" id="UP000024635"/>
    </source>
</evidence>
<accession>A0A016VPR7</accession>
<evidence type="ECO:0000313" key="1">
    <source>
        <dbReference type="EMBL" id="EYC29415.1"/>
    </source>
</evidence>
<dbReference type="Proteomes" id="UP000024635">
    <property type="component" value="Unassembled WGS sequence"/>
</dbReference>
<dbReference type="EMBL" id="JARK01001342">
    <property type="protein sequence ID" value="EYC29415.1"/>
    <property type="molecule type" value="Genomic_DNA"/>
</dbReference>
<protein>
    <submittedName>
        <fullName evidence="1">Uncharacterized protein</fullName>
    </submittedName>
</protein>
<organism evidence="1 2">
    <name type="scientific">Ancylostoma ceylanicum</name>
    <dbReference type="NCBI Taxonomy" id="53326"/>
    <lineage>
        <taxon>Eukaryota</taxon>
        <taxon>Metazoa</taxon>
        <taxon>Ecdysozoa</taxon>
        <taxon>Nematoda</taxon>
        <taxon>Chromadorea</taxon>
        <taxon>Rhabditida</taxon>
        <taxon>Rhabditina</taxon>
        <taxon>Rhabditomorpha</taxon>
        <taxon>Strongyloidea</taxon>
        <taxon>Ancylostomatidae</taxon>
        <taxon>Ancylostomatinae</taxon>
        <taxon>Ancylostoma</taxon>
    </lineage>
</organism>